<reference evidence="1 2" key="1">
    <citation type="submission" date="2018-10" db="EMBL/GenBank/DDBJ databases">
        <authorList>
            <person name="Chen W.-M."/>
        </authorList>
    </citation>
    <scope>NUCLEOTIDE SEQUENCE [LARGE SCALE GENOMIC DNA]</scope>
    <source>
        <strain evidence="1 2">H-5</strain>
    </source>
</reference>
<evidence type="ECO:0000313" key="2">
    <source>
        <dbReference type="Proteomes" id="UP000275137"/>
    </source>
</evidence>
<comment type="caution">
    <text evidence="1">The sequence shown here is derived from an EMBL/GenBank/DDBJ whole genome shotgun (WGS) entry which is preliminary data.</text>
</comment>
<protein>
    <recommendedName>
        <fullName evidence="3">DUF4089 domain-containing protein</fullName>
    </recommendedName>
</protein>
<dbReference type="Proteomes" id="UP000275137">
    <property type="component" value="Unassembled WGS sequence"/>
</dbReference>
<evidence type="ECO:0008006" key="3">
    <source>
        <dbReference type="Google" id="ProtNLM"/>
    </source>
</evidence>
<keyword evidence="2" id="KW-1185">Reference proteome</keyword>
<gene>
    <name evidence="1" type="ORF">ED236_00875</name>
</gene>
<sequence length="61" mass="6624">MPLAPTDHDTLHALAALNDIRLAETDMPLLALHFGLLGQHAANVLSFALHEELDAAPEFRP</sequence>
<organism evidence="1 2">
    <name type="scientific">Pseudomethylobacillus aquaticus</name>
    <dbReference type="NCBI Taxonomy" id="2676064"/>
    <lineage>
        <taxon>Bacteria</taxon>
        <taxon>Pseudomonadati</taxon>
        <taxon>Pseudomonadota</taxon>
        <taxon>Betaproteobacteria</taxon>
        <taxon>Nitrosomonadales</taxon>
        <taxon>Methylophilaceae</taxon>
        <taxon>Pseudomethylobacillus</taxon>
    </lineage>
</organism>
<accession>A0A3N0V6S1</accession>
<evidence type="ECO:0000313" key="1">
    <source>
        <dbReference type="EMBL" id="ROH88068.1"/>
    </source>
</evidence>
<dbReference type="AlphaFoldDB" id="A0A3N0V6S1"/>
<dbReference type="EMBL" id="RJVP01000001">
    <property type="protein sequence ID" value="ROH88068.1"/>
    <property type="molecule type" value="Genomic_DNA"/>
</dbReference>
<dbReference type="RefSeq" id="WP_123236062.1">
    <property type="nucleotide sequence ID" value="NZ_RJVP01000001.1"/>
</dbReference>
<name>A0A3N0V6S1_9PROT</name>
<proteinExistence type="predicted"/>